<accession>A0A6J6J974</accession>
<dbReference type="EMBL" id="CAEZVY010000002">
    <property type="protein sequence ID" value="CAB4633551.1"/>
    <property type="molecule type" value="Genomic_DNA"/>
</dbReference>
<sequence>MVVTTTLRVADNHIPAVQGLKEHTGHVTCVGAIVMNGEILTPKGEWQVISADEGLD</sequence>
<reference evidence="1" key="1">
    <citation type="submission" date="2020-05" db="EMBL/GenBank/DDBJ databases">
        <authorList>
            <person name="Chiriac C."/>
            <person name="Salcher M."/>
            <person name="Ghai R."/>
            <person name="Kavagutti S V."/>
        </authorList>
    </citation>
    <scope>NUCLEOTIDE SEQUENCE</scope>
</reference>
<evidence type="ECO:0000313" key="1">
    <source>
        <dbReference type="EMBL" id="CAB4633551.1"/>
    </source>
</evidence>
<name>A0A6J6J974_9ZZZZ</name>
<dbReference type="AlphaFoldDB" id="A0A6J6J974"/>
<proteinExistence type="predicted"/>
<gene>
    <name evidence="1" type="ORF">UFOPK2158_00030</name>
</gene>
<organism evidence="1">
    <name type="scientific">freshwater metagenome</name>
    <dbReference type="NCBI Taxonomy" id="449393"/>
    <lineage>
        <taxon>unclassified sequences</taxon>
        <taxon>metagenomes</taxon>
        <taxon>ecological metagenomes</taxon>
    </lineage>
</organism>
<protein>
    <submittedName>
        <fullName evidence="1">Unannotated protein</fullName>
    </submittedName>
</protein>